<dbReference type="InterPro" id="IPR014710">
    <property type="entry name" value="RmlC-like_jellyroll"/>
</dbReference>
<evidence type="ECO:0000256" key="1">
    <source>
        <dbReference type="ARBA" id="ARBA00006622"/>
    </source>
</evidence>
<dbReference type="GO" id="GO:0008198">
    <property type="term" value="F:ferrous iron binding"/>
    <property type="evidence" value="ECO:0007669"/>
    <property type="project" value="TreeGrafter"/>
</dbReference>
<evidence type="ECO:0000256" key="9">
    <source>
        <dbReference type="RuleBase" id="RU366010"/>
    </source>
</evidence>
<evidence type="ECO:0000256" key="4">
    <source>
        <dbReference type="ARBA" id="ARBA00022964"/>
    </source>
</evidence>
<sequence length="230" mass="25627">MALTHPLNPPELPSHCTLPPGSHCSKHNPHPPNSFQSLISTITDILGPSSGLDSTDIDVNDLKSAMRSYQSHEAEWAEYAHKDLSRNYTRNFVDRGNGNANMLILVWTPGKGSLVHDHANAHCIMKVLKGKLKETLYEMPSVPDTPLTVTRSTVYNSDEVTYISDDIGLHKIENPDPENIAVSLHIYTPPWAEQHGCYCFSEKTGKKTKVQMKNYYSVNGLIESKKPQSC</sequence>
<dbReference type="Gene3D" id="2.60.120.10">
    <property type="entry name" value="Jelly Rolls"/>
    <property type="match status" value="1"/>
</dbReference>
<evidence type="ECO:0000256" key="2">
    <source>
        <dbReference type="ARBA" id="ARBA00013133"/>
    </source>
</evidence>
<keyword evidence="5 9" id="KW-0560">Oxidoreductase</keyword>
<comment type="cofactor">
    <cofactor evidence="9">
        <name>Fe cation</name>
        <dbReference type="ChEBI" id="CHEBI:24875"/>
    </cofactor>
    <text evidence="9">Binds 1 Fe cation per subunit.</text>
</comment>
<evidence type="ECO:0000256" key="6">
    <source>
        <dbReference type="ARBA" id="ARBA00023004"/>
    </source>
</evidence>
<feature type="cross-link" description="3'-(S-cysteinyl)-tyrosine (Cys-Tyr)" evidence="7">
    <location>
        <begin position="123"/>
        <end position="187"/>
    </location>
</feature>
<dbReference type="PANTHER" id="PTHR12918:SF1">
    <property type="entry name" value="CYSTEINE DIOXYGENASE TYPE 1"/>
    <property type="match status" value="1"/>
</dbReference>
<keyword evidence="12" id="KW-1185">Reference proteome</keyword>
<comment type="similarity">
    <text evidence="1 9">Belongs to the cysteine dioxygenase family.</text>
</comment>
<keyword evidence="7" id="KW-0883">Thioether bond</keyword>
<proteinExistence type="inferred from homology"/>
<keyword evidence="3 8" id="KW-0479">Metal-binding</keyword>
<accession>A0A4S2N2S8</accession>
<dbReference type="GO" id="GO:0019448">
    <property type="term" value="P:L-cysteine catabolic process"/>
    <property type="evidence" value="ECO:0007669"/>
    <property type="project" value="TreeGrafter"/>
</dbReference>
<dbReference type="EMBL" id="ML220114">
    <property type="protein sequence ID" value="TGZ83407.1"/>
    <property type="molecule type" value="Genomic_DNA"/>
</dbReference>
<evidence type="ECO:0000256" key="5">
    <source>
        <dbReference type="ARBA" id="ARBA00023002"/>
    </source>
</evidence>
<dbReference type="Proteomes" id="UP000298138">
    <property type="component" value="Unassembled WGS sequence"/>
</dbReference>
<reference evidence="11 12" key="1">
    <citation type="submission" date="2019-04" db="EMBL/GenBank/DDBJ databases">
        <title>Comparative genomics and transcriptomics to analyze fruiting body development in filamentous ascomycetes.</title>
        <authorList>
            <consortium name="DOE Joint Genome Institute"/>
            <person name="Lutkenhaus R."/>
            <person name="Traeger S."/>
            <person name="Breuer J."/>
            <person name="Kuo A."/>
            <person name="Lipzen A."/>
            <person name="Pangilinan J."/>
            <person name="Dilworth D."/>
            <person name="Sandor L."/>
            <person name="Poggeler S."/>
            <person name="Barry K."/>
            <person name="Grigoriev I.V."/>
            <person name="Nowrousian M."/>
        </authorList>
    </citation>
    <scope>NUCLEOTIDE SEQUENCE [LARGE SCALE GENOMIC DNA]</scope>
    <source>
        <strain evidence="11 12">CBS 389.68</strain>
    </source>
</reference>
<dbReference type="InParanoid" id="A0A4S2N2S8"/>
<feature type="binding site" evidence="8">
    <location>
        <position position="170"/>
    </location>
    <ligand>
        <name>Fe cation</name>
        <dbReference type="ChEBI" id="CHEBI:24875"/>
        <note>catalytic</note>
    </ligand>
</feature>
<evidence type="ECO:0000256" key="3">
    <source>
        <dbReference type="ARBA" id="ARBA00022723"/>
    </source>
</evidence>
<dbReference type="AlphaFoldDB" id="A0A4S2N2S8"/>
<protein>
    <recommendedName>
        <fullName evidence="2 9">Cysteine dioxygenase</fullName>
        <ecNumber evidence="2 9">1.13.11.20</ecNumber>
    </recommendedName>
</protein>
<evidence type="ECO:0000313" key="12">
    <source>
        <dbReference type="Proteomes" id="UP000298138"/>
    </source>
</evidence>
<dbReference type="Pfam" id="PF05995">
    <property type="entry name" value="CDO_I"/>
    <property type="match status" value="1"/>
</dbReference>
<keyword evidence="6 8" id="KW-0408">Iron</keyword>
<gene>
    <name evidence="11" type="ORF">EX30DRAFT_354505</name>
</gene>
<dbReference type="InterPro" id="IPR010300">
    <property type="entry name" value="CDO_1"/>
</dbReference>
<organism evidence="11 12">
    <name type="scientific">Ascodesmis nigricans</name>
    <dbReference type="NCBI Taxonomy" id="341454"/>
    <lineage>
        <taxon>Eukaryota</taxon>
        <taxon>Fungi</taxon>
        <taxon>Dikarya</taxon>
        <taxon>Ascomycota</taxon>
        <taxon>Pezizomycotina</taxon>
        <taxon>Pezizomycetes</taxon>
        <taxon>Pezizales</taxon>
        <taxon>Ascodesmidaceae</taxon>
        <taxon>Ascodesmis</taxon>
    </lineage>
</organism>
<keyword evidence="4 9" id="KW-0223">Dioxygenase</keyword>
<feature type="region of interest" description="Disordered" evidence="10">
    <location>
        <begin position="1"/>
        <end position="32"/>
    </location>
</feature>
<dbReference type="OrthoDB" id="543511at2759"/>
<dbReference type="PANTHER" id="PTHR12918">
    <property type="entry name" value="CYSTEINE DIOXYGENASE"/>
    <property type="match status" value="1"/>
</dbReference>
<dbReference type="CDD" id="cd10548">
    <property type="entry name" value="cupin_CDO"/>
    <property type="match status" value="1"/>
</dbReference>
<evidence type="ECO:0000256" key="7">
    <source>
        <dbReference type="PIRSR" id="PIRSR610300-50"/>
    </source>
</evidence>
<feature type="binding site" evidence="8">
    <location>
        <position position="116"/>
    </location>
    <ligand>
        <name>Fe cation</name>
        <dbReference type="ChEBI" id="CHEBI:24875"/>
        <note>catalytic</note>
    </ligand>
</feature>
<dbReference type="InterPro" id="IPR011051">
    <property type="entry name" value="RmlC_Cupin_sf"/>
</dbReference>
<dbReference type="GO" id="GO:0017172">
    <property type="term" value="F:cysteine dioxygenase activity"/>
    <property type="evidence" value="ECO:0007669"/>
    <property type="project" value="UniProtKB-UniRule"/>
</dbReference>
<dbReference type="STRING" id="341454.A0A4S2N2S8"/>
<dbReference type="SUPFAM" id="SSF51182">
    <property type="entry name" value="RmlC-like cupins"/>
    <property type="match status" value="1"/>
</dbReference>
<evidence type="ECO:0000256" key="8">
    <source>
        <dbReference type="PIRSR" id="PIRSR610300-51"/>
    </source>
</evidence>
<comment type="catalytic activity">
    <reaction evidence="9">
        <text>L-cysteine + O2 = 3-sulfino-L-alanine + H(+)</text>
        <dbReference type="Rhea" id="RHEA:20441"/>
        <dbReference type="ChEBI" id="CHEBI:15378"/>
        <dbReference type="ChEBI" id="CHEBI:15379"/>
        <dbReference type="ChEBI" id="CHEBI:35235"/>
        <dbReference type="ChEBI" id="CHEBI:61085"/>
        <dbReference type="EC" id="1.13.11.20"/>
    </reaction>
</comment>
<dbReference type="EC" id="1.13.11.20" evidence="2 9"/>
<feature type="binding site" evidence="8">
    <location>
        <position position="118"/>
    </location>
    <ligand>
        <name>Fe cation</name>
        <dbReference type="ChEBI" id="CHEBI:24875"/>
        <note>catalytic</note>
    </ligand>
</feature>
<name>A0A4S2N2S8_9PEZI</name>
<evidence type="ECO:0000256" key="10">
    <source>
        <dbReference type="SAM" id="MobiDB-lite"/>
    </source>
</evidence>
<evidence type="ECO:0000313" key="11">
    <source>
        <dbReference type="EMBL" id="TGZ83407.1"/>
    </source>
</evidence>